<reference evidence="12" key="1">
    <citation type="submission" date="2016-11" db="EMBL/GenBank/DDBJ databases">
        <title>Halolamina sediminis sp. nov., an extremely halophilic archaeon isolated from solar salt.</title>
        <authorList>
            <person name="Koh H.-W."/>
            <person name="Rani S."/>
            <person name="Park S.-J."/>
        </authorList>
    </citation>
    <scope>NUCLEOTIDE SEQUENCE [LARGE SCALE GENOMIC DNA]</scope>
    <source>
        <strain evidence="12">Hb3</strain>
    </source>
</reference>
<keyword evidence="2" id="KW-0813">Transport</keyword>
<keyword evidence="12" id="KW-1185">Reference proteome</keyword>
<sequence length="442" mass="47395">MLPEPSRRQTILRLSLPIIAGMLTQSLLNLIDAALVGSLGQVPLAGVGIGGYAMFLTTAVVFGLSSGVQAQTARRHGEQAWGRRALPLNAGLAIALAVAGPLTLLCLWQAPRLLALITQDPAVGAVAVEYFRWRVLSLIPVAMIFCFRGYWNGIQQTGLYLRIILVMHAINVVASLGLIFGLAGLPAMGAAGAGAGTSLSLFAGLAIWAGLSLRHATGSGFLAERPRRHALLTTLRLATPHSFQQLWFAAGYAVLFLILGRIDTASVAVGHVLVNLSLLLILPGVGLGMAAMSLVGQALGRQAHGEAHRWGWDVVRLAWCCLGVLALPMLLFPEAVLRLFLHDPALVDLGRLPLQLTAVMIVLDAAALVFAQALLGAGANRTVMTTTLTLQWLVFLPLAWWVGVGLDQGLLGIWWVQLGYRCLNSAWFVLIWQRRHWQSLAL</sequence>
<name>A0A1J0VJM8_9GAMM</name>
<dbReference type="InterPro" id="IPR050222">
    <property type="entry name" value="MATE_MdtK"/>
</dbReference>
<gene>
    <name evidence="11" type="ORF">BOX17_15420</name>
</gene>
<dbReference type="RefSeq" id="WP_071946180.1">
    <property type="nucleotide sequence ID" value="NZ_CP018139.1"/>
</dbReference>
<feature type="transmembrane region" description="Helical" evidence="10">
    <location>
        <begin position="352"/>
        <end position="375"/>
    </location>
</feature>
<dbReference type="GO" id="GO:0042910">
    <property type="term" value="F:xenobiotic transmembrane transporter activity"/>
    <property type="evidence" value="ECO:0007669"/>
    <property type="project" value="InterPro"/>
</dbReference>
<dbReference type="CDD" id="cd13133">
    <property type="entry name" value="MATE_like_7"/>
    <property type="match status" value="1"/>
</dbReference>
<evidence type="ECO:0000256" key="3">
    <source>
        <dbReference type="ARBA" id="ARBA00022449"/>
    </source>
</evidence>
<keyword evidence="3" id="KW-0050">Antiport</keyword>
<evidence type="ECO:0000313" key="12">
    <source>
        <dbReference type="Proteomes" id="UP000181985"/>
    </source>
</evidence>
<dbReference type="EMBL" id="CP018139">
    <property type="protein sequence ID" value="APE32221.1"/>
    <property type="molecule type" value="Genomic_DNA"/>
</dbReference>
<evidence type="ECO:0000256" key="9">
    <source>
        <dbReference type="ARBA" id="ARBA00031636"/>
    </source>
</evidence>
<feature type="transmembrane region" description="Helical" evidence="10">
    <location>
        <begin position="387"/>
        <end position="406"/>
    </location>
</feature>
<evidence type="ECO:0000256" key="7">
    <source>
        <dbReference type="ARBA" id="ARBA00023065"/>
    </source>
</evidence>
<keyword evidence="6 10" id="KW-1133">Transmembrane helix</keyword>
<dbReference type="KEGG" id="hsi:BOX17_15420"/>
<dbReference type="InterPro" id="IPR002528">
    <property type="entry name" value="MATE_fam"/>
</dbReference>
<evidence type="ECO:0000313" key="11">
    <source>
        <dbReference type="EMBL" id="APE32221.1"/>
    </source>
</evidence>
<protein>
    <recommendedName>
        <fullName evidence="9">Multidrug-efflux transporter</fullName>
    </recommendedName>
</protein>
<dbReference type="GO" id="GO:0006811">
    <property type="term" value="P:monoatomic ion transport"/>
    <property type="evidence" value="ECO:0007669"/>
    <property type="project" value="UniProtKB-KW"/>
</dbReference>
<dbReference type="PANTHER" id="PTHR43298:SF2">
    <property type="entry name" value="FMN_FAD EXPORTER YEEO-RELATED"/>
    <property type="match status" value="1"/>
</dbReference>
<feature type="transmembrane region" description="Helical" evidence="10">
    <location>
        <begin position="163"/>
        <end position="185"/>
    </location>
</feature>
<dbReference type="GO" id="GO:0005886">
    <property type="term" value="C:plasma membrane"/>
    <property type="evidence" value="ECO:0007669"/>
    <property type="project" value="UniProtKB-SubCell"/>
</dbReference>
<evidence type="ECO:0000256" key="2">
    <source>
        <dbReference type="ARBA" id="ARBA00022448"/>
    </source>
</evidence>
<keyword evidence="8 10" id="KW-0472">Membrane</keyword>
<feature type="transmembrane region" description="Helical" evidence="10">
    <location>
        <begin position="191"/>
        <end position="211"/>
    </location>
</feature>
<feature type="transmembrane region" description="Helical" evidence="10">
    <location>
        <begin position="130"/>
        <end position="151"/>
    </location>
</feature>
<dbReference type="OrthoDB" id="9780160at2"/>
<dbReference type="PANTHER" id="PTHR43298">
    <property type="entry name" value="MULTIDRUG RESISTANCE PROTEIN NORM-RELATED"/>
    <property type="match status" value="1"/>
</dbReference>
<dbReference type="PIRSF" id="PIRSF006603">
    <property type="entry name" value="DinF"/>
    <property type="match status" value="1"/>
</dbReference>
<accession>A0A1J0VJM8</accession>
<evidence type="ECO:0000256" key="8">
    <source>
        <dbReference type="ARBA" id="ARBA00023136"/>
    </source>
</evidence>
<dbReference type="InterPro" id="IPR048279">
    <property type="entry name" value="MdtK-like"/>
</dbReference>
<evidence type="ECO:0000256" key="5">
    <source>
        <dbReference type="ARBA" id="ARBA00022692"/>
    </source>
</evidence>
<organism evidence="11 12">
    <name type="scientific">Halomonas aestuarii</name>
    <dbReference type="NCBI Taxonomy" id="1897729"/>
    <lineage>
        <taxon>Bacteria</taxon>
        <taxon>Pseudomonadati</taxon>
        <taxon>Pseudomonadota</taxon>
        <taxon>Gammaproteobacteria</taxon>
        <taxon>Oceanospirillales</taxon>
        <taxon>Halomonadaceae</taxon>
        <taxon>Halomonas</taxon>
    </lineage>
</organism>
<feature type="transmembrane region" description="Helical" evidence="10">
    <location>
        <begin position="12"/>
        <end position="31"/>
    </location>
</feature>
<feature type="transmembrane region" description="Helical" evidence="10">
    <location>
        <begin position="268"/>
        <end position="294"/>
    </location>
</feature>
<proteinExistence type="predicted"/>
<keyword evidence="5 10" id="KW-0812">Transmembrane</keyword>
<dbReference type="Pfam" id="PF01554">
    <property type="entry name" value="MatE"/>
    <property type="match status" value="2"/>
</dbReference>
<feature type="transmembrane region" description="Helical" evidence="10">
    <location>
        <begin position="43"/>
        <end position="64"/>
    </location>
</feature>
<feature type="transmembrane region" description="Helical" evidence="10">
    <location>
        <begin position="246"/>
        <end position="262"/>
    </location>
</feature>
<dbReference type="NCBIfam" id="TIGR00797">
    <property type="entry name" value="matE"/>
    <property type="match status" value="1"/>
</dbReference>
<dbReference type="GO" id="GO:0015297">
    <property type="term" value="F:antiporter activity"/>
    <property type="evidence" value="ECO:0007669"/>
    <property type="project" value="UniProtKB-KW"/>
</dbReference>
<dbReference type="AlphaFoldDB" id="A0A1J0VJM8"/>
<evidence type="ECO:0000256" key="4">
    <source>
        <dbReference type="ARBA" id="ARBA00022475"/>
    </source>
</evidence>
<keyword evidence="7" id="KW-0406">Ion transport</keyword>
<evidence type="ECO:0000256" key="10">
    <source>
        <dbReference type="SAM" id="Phobius"/>
    </source>
</evidence>
<feature type="transmembrane region" description="Helical" evidence="10">
    <location>
        <begin position="314"/>
        <end position="332"/>
    </location>
</feature>
<evidence type="ECO:0000256" key="1">
    <source>
        <dbReference type="ARBA" id="ARBA00004429"/>
    </source>
</evidence>
<dbReference type="Proteomes" id="UP000181985">
    <property type="component" value="Chromosome"/>
</dbReference>
<comment type="subcellular location">
    <subcellularLocation>
        <location evidence="1">Cell inner membrane</location>
        <topology evidence="1">Multi-pass membrane protein</topology>
    </subcellularLocation>
</comment>
<keyword evidence="4" id="KW-1003">Cell membrane</keyword>
<evidence type="ECO:0000256" key="6">
    <source>
        <dbReference type="ARBA" id="ARBA00022989"/>
    </source>
</evidence>
<feature type="transmembrane region" description="Helical" evidence="10">
    <location>
        <begin position="85"/>
        <end position="110"/>
    </location>
</feature>